<organism evidence="3 4">
    <name type="scientific">Isachenkonia alkalipeptolytica</name>
    <dbReference type="NCBI Taxonomy" id="2565777"/>
    <lineage>
        <taxon>Bacteria</taxon>
        <taxon>Bacillati</taxon>
        <taxon>Bacillota</taxon>
        <taxon>Clostridia</taxon>
        <taxon>Eubacteriales</taxon>
        <taxon>Clostridiaceae</taxon>
        <taxon>Isachenkonia</taxon>
    </lineage>
</organism>
<gene>
    <name evidence="3" type="ORF">ISALK_01275</name>
</gene>
<dbReference type="GO" id="GO:0032259">
    <property type="term" value="P:methylation"/>
    <property type="evidence" value="ECO:0007669"/>
    <property type="project" value="UniProtKB-KW"/>
</dbReference>
<evidence type="ECO:0000256" key="1">
    <source>
        <dbReference type="ARBA" id="ARBA00022679"/>
    </source>
</evidence>
<dbReference type="Pfam" id="PF13649">
    <property type="entry name" value="Methyltransf_25"/>
    <property type="match status" value="1"/>
</dbReference>
<name>A0AA43XHW6_9CLOT</name>
<dbReference type="Gene3D" id="3.40.50.150">
    <property type="entry name" value="Vaccinia Virus protein VP39"/>
    <property type="match status" value="1"/>
</dbReference>
<evidence type="ECO:0000259" key="2">
    <source>
        <dbReference type="Pfam" id="PF13649"/>
    </source>
</evidence>
<dbReference type="SUPFAM" id="SSF53335">
    <property type="entry name" value="S-adenosyl-L-methionine-dependent methyltransferases"/>
    <property type="match status" value="1"/>
</dbReference>
<sequence length="216" mass="25087">MKHQRRLYMLSKENFDRWSEEYDESIQKSKGYPFEGYYDVLGYVQGKIKGQGTVKVLDIGVGTGQLTQQLYKNGARIFGLDFSEKMIREARKKMPEAVFFQQDLNEGVPTEIREEKFDYIVSSYVLHHFHNTVKMGIIEELRNLLYPKGEILVADVAFENEEDLNRCKQKCGNEWDDEEFYMIGKEMTEALEKNGLESDYQQISSCAGVLSIQSNN</sequence>
<accession>A0AA43XHW6</accession>
<dbReference type="AlphaFoldDB" id="A0AA43XHW6"/>
<dbReference type="InterPro" id="IPR029063">
    <property type="entry name" value="SAM-dependent_MTases_sf"/>
</dbReference>
<evidence type="ECO:0000313" key="4">
    <source>
        <dbReference type="Proteomes" id="UP000449710"/>
    </source>
</evidence>
<dbReference type="EMBL" id="SUMG01000001">
    <property type="protein sequence ID" value="NBG87122.1"/>
    <property type="molecule type" value="Genomic_DNA"/>
</dbReference>
<protein>
    <submittedName>
        <fullName evidence="3">Class I SAM-dependent methyltransferase</fullName>
    </submittedName>
</protein>
<feature type="domain" description="Methyltransferase" evidence="2">
    <location>
        <begin position="56"/>
        <end position="149"/>
    </location>
</feature>
<proteinExistence type="predicted"/>
<reference evidence="3 4" key="1">
    <citation type="submission" date="2019-04" db="EMBL/GenBank/DDBJ databases">
        <title>Isachenkonia alkalipeptolytica gen. nov. sp. nov. a new anaerobic, alkiliphilic organothrophic bacterium capable to reduce synthesized ferrihydrite isolated from a soda lake.</title>
        <authorList>
            <person name="Toshchakov S.V."/>
            <person name="Zavarzina D.G."/>
            <person name="Zhilina T.N."/>
            <person name="Kostrikina N.A."/>
            <person name="Kublanov I.V."/>
        </authorList>
    </citation>
    <scope>NUCLEOTIDE SEQUENCE [LARGE SCALE GENOMIC DNA]</scope>
    <source>
        <strain evidence="3 4">Z-1701</strain>
    </source>
</reference>
<dbReference type="PANTHER" id="PTHR43861">
    <property type="entry name" value="TRANS-ACONITATE 2-METHYLTRANSFERASE-RELATED"/>
    <property type="match status" value="1"/>
</dbReference>
<dbReference type="Proteomes" id="UP000449710">
    <property type="component" value="Unassembled WGS sequence"/>
</dbReference>
<dbReference type="GO" id="GO:0008168">
    <property type="term" value="F:methyltransferase activity"/>
    <property type="evidence" value="ECO:0007669"/>
    <property type="project" value="UniProtKB-KW"/>
</dbReference>
<dbReference type="CDD" id="cd02440">
    <property type="entry name" value="AdoMet_MTases"/>
    <property type="match status" value="1"/>
</dbReference>
<comment type="caution">
    <text evidence="3">The sequence shown here is derived from an EMBL/GenBank/DDBJ whole genome shotgun (WGS) entry which is preliminary data.</text>
</comment>
<keyword evidence="4" id="KW-1185">Reference proteome</keyword>
<keyword evidence="3" id="KW-0489">Methyltransferase</keyword>
<keyword evidence="1" id="KW-0808">Transferase</keyword>
<dbReference type="InterPro" id="IPR041698">
    <property type="entry name" value="Methyltransf_25"/>
</dbReference>
<evidence type="ECO:0000313" key="3">
    <source>
        <dbReference type="EMBL" id="NBG87122.1"/>
    </source>
</evidence>